<dbReference type="InterPro" id="IPR017853">
    <property type="entry name" value="GH"/>
</dbReference>
<accession>K5Y1Q6</accession>
<dbReference type="eggNOG" id="ENOG502SMK5">
    <property type="taxonomic scope" value="Eukaryota"/>
</dbReference>
<feature type="chain" id="PRO_5003891718" evidence="1">
    <location>
        <begin position="18"/>
        <end position="194"/>
    </location>
</feature>
<dbReference type="InParanoid" id="K5Y1Q6"/>
<dbReference type="SUPFAM" id="SSF51445">
    <property type="entry name" value="(Trans)glycosidases"/>
    <property type="match status" value="1"/>
</dbReference>
<dbReference type="OrthoDB" id="3012298at2759"/>
<evidence type="ECO:0000313" key="3">
    <source>
        <dbReference type="Proteomes" id="UP000008493"/>
    </source>
</evidence>
<reference evidence="3" key="1">
    <citation type="journal article" date="2012" name="Proc. Natl. Acad. Sci. U.S.A.">
        <title>Genome sequence of the button mushroom Agaricus bisporus reveals mechanisms governing adaptation to a humic-rich ecological niche.</title>
        <authorList>
            <person name="Morin E."/>
            <person name="Kohler A."/>
            <person name="Baker A.R."/>
            <person name="Foulongne-Oriol M."/>
            <person name="Lombard V."/>
            <person name="Nagy L.G."/>
            <person name="Ohm R.A."/>
            <person name="Patyshakuliyeva A."/>
            <person name="Brun A."/>
            <person name="Aerts A.L."/>
            <person name="Bailey A.M."/>
            <person name="Billette C."/>
            <person name="Coutinho P.M."/>
            <person name="Deakin G."/>
            <person name="Doddapaneni H."/>
            <person name="Floudas D."/>
            <person name="Grimwood J."/>
            <person name="Hilden K."/>
            <person name="Kuees U."/>
            <person name="LaButti K.M."/>
            <person name="Lapidus A."/>
            <person name="Lindquist E.A."/>
            <person name="Lucas S.M."/>
            <person name="Murat C."/>
            <person name="Riley R.W."/>
            <person name="Salamov A.A."/>
            <person name="Schmutz J."/>
            <person name="Subramanian V."/>
            <person name="Woesten H.A.B."/>
            <person name="Xu J."/>
            <person name="Eastwood D.C."/>
            <person name="Foster G.D."/>
            <person name="Sonnenberg A.S."/>
            <person name="Cullen D."/>
            <person name="de Vries R.P."/>
            <person name="Lundell T."/>
            <person name="Hibbett D.S."/>
            <person name="Henrissat B."/>
            <person name="Burton K.S."/>
            <person name="Kerrigan R.W."/>
            <person name="Challen M.P."/>
            <person name="Grigoriev I.V."/>
            <person name="Martin F."/>
        </authorList>
    </citation>
    <scope>NUCLEOTIDE SEQUENCE [LARGE SCALE GENOMIC DNA]</scope>
    <source>
        <strain evidence="3">JB137-S8 / ATCC MYA-4627 / FGSC 10392</strain>
    </source>
</reference>
<protein>
    <submittedName>
        <fullName evidence="2">Uncharacterized protein</fullName>
    </submittedName>
</protein>
<proteinExistence type="predicted"/>
<feature type="signal peptide" evidence="1">
    <location>
        <begin position="1"/>
        <end position="17"/>
    </location>
</feature>
<dbReference type="GeneID" id="18826434"/>
<evidence type="ECO:0000256" key="1">
    <source>
        <dbReference type="SAM" id="SignalP"/>
    </source>
</evidence>
<evidence type="ECO:0000313" key="2">
    <source>
        <dbReference type="EMBL" id="EKM81750.1"/>
    </source>
</evidence>
<dbReference type="Gene3D" id="3.20.20.80">
    <property type="entry name" value="Glycosidases"/>
    <property type="match status" value="1"/>
</dbReference>
<dbReference type="KEGG" id="abp:AGABI1DRAFT126110"/>
<name>K5Y1Q6_AGABU</name>
<dbReference type="HOGENOM" id="CLU_1525664_0_0_1"/>
<sequence>MVFWVTFLAFLTVSVRGALSYLLNETVWISFDPHPRDVLALATSSLPQLVVYNDAYDGNVGPHDVSKIKAKWRGGGYLKVHQGVGNLIDWYNVQFDNQGLGVNEYTACNNLPTASSSTWPKTSAFEIAASVIPLSKIVIGNQPQLVTPESGSCQLRFCAQQAKSQGWNAGIMTWQYPQAASPWITSVRSLSWPV</sequence>
<dbReference type="RefSeq" id="XP_007327592.1">
    <property type="nucleotide sequence ID" value="XM_007327530.1"/>
</dbReference>
<dbReference type="EMBL" id="JH971387">
    <property type="protein sequence ID" value="EKM81750.1"/>
    <property type="molecule type" value="Genomic_DNA"/>
</dbReference>
<dbReference type="AlphaFoldDB" id="K5Y1Q6"/>
<keyword evidence="1" id="KW-0732">Signal</keyword>
<dbReference type="Proteomes" id="UP000008493">
    <property type="component" value="Unassembled WGS sequence"/>
</dbReference>
<organism evidence="2 3">
    <name type="scientific">Agaricus bisporus var. burnettii (strain JB137-S8 / ATCC MYA-4627 / FGSC 10392)</name>
    <name type="common">White button mushroom</name>
    <dbReference type="NCBI Taxonomy" id="597362"/>
    <lineage>
        <taxon>Eukaryota</taxon>
        <taxon>Fungi</taxon>
        <taxon>Dikarya</taxon>
        <taxon>Basidiomycota</taxon>
        <taxon>Agaricomycotina</taxon>
        <taxon>Agaricomycetes</taxon>
        <taxon>Agaricomycetidae</taxon>
        <taxon>Agaricales</taxon>
        <taxon>Agaricineae</taxon>
        <taxon>Agaricaceae</taxon>
        <taxon>Agaricus</taxon>
    </lineage>
</organism>
<gene>
    <name evidence="2" type="ORF">AGABI1DRAFT_126110</name>
</gene>
<keyword evidence="3" id="KW-1185">Reference proteome</keyword>